<name>A0A9P0P705_ACAOB</name>
<dbReference type="OrthoDB" id="372487at2759"/>
<protein>
    <submittedName>
        <fullName evidence="1">Uncharacterized protein</fullName>
    </submittedName>
</protein>
<comment type="caution">
    <text evidence="1">The sequence shown here is derived from an EMBL/GenBank/DDBJ whole genome shotgun (WGS) entry which is preliminary data.</text>
</comment>
<evidence type="ECO:0000313" key="1">
    <source>
        <dbReference type="EMBL" id="CAH1972818.1"/>
    </source>
</evidence>
<reference evidence="1" key="1">
    <citation type="submission" date="2022-03" db="EMBL/GenBank/DDBJ databases">
        <authorList>
            <person name="Sayadi A."/>
        </authorList>
    </citation>
    <scope>NUCLEOTIDE SEQUENCE</scope>
</reference>
<dbReference type="AlphaFoldDB" id="A0A9P0P705"/>
<dbReference type="Proteomes" id="UP001152888">
    <property type="component" value="Unassembled WGS sequence"/>
</dbReference>
<dbReference type="EMBL" id="CAKOFQ010006802">
    <property type="protein sequence ID" value="CAH1972818.1"/>
    <property type="molecule type" value="Genomic_DNA"/>
</dbReference>
<evidence type="ECO:0000313" key="2">
    <source>
        <dbReference type="Proteomes" id="UP001152888"/>
    </source>
</evidence>
<proteinExistence type="predicted"/>
<accession>A0A9P0P705</accession>
<sequence length="121" mass="13276">MMMFLPNPFLQSRVAWRIVKKDTRAGATKHPTTTKDTRHNHIPLTGSITTSATTIPTTYKPSTTPTTMLVVRTTIVVPSTIMAVGVAQLEEEVMAVIKIKGMTEIKVNAEDLQGHIGTDMK</sequence>
<keyword evidence="2" id="KW-1185">Reference proteome</keyword>
<gene>
    <name evidence="1" type="ORF">ACAOBT_LOCUS10219</name>
</gene>
<organism evidence="1 2">
    <name type="scientific">Acanthoscelides obtectus</name>
    <name type="common">Bean weevil</name>
    <name type="synonym">Bruchus obtectus</name>
    <dbReference type="NCBI Taxonomy" id="200917"/>
    <lineage>
        <taxon>Eukaryota</taxon>
        <taxon>Metazoa</taxon>
        <taxon>Ecdysozoa</taxon>
        <taxon>Arthropoda</taxon>
        <taxon>Hexapoda</taxon>
        <taxon>Insecta</taxon>
        <taxon>Pterygota</taxon>
        <taxon>Neoptera</taxon>
        <taxon>Endopterygota</taxon>
        <taxon>Coleoptera</taxon>
        <taxon>Polyphaga</taxon>
        <taxon>Cucujiformia</taxon>
        <taxon>Chrysomeloidea</taxon>
        <taxon>Chrysomelidae</taxon>
        <taxon>Bruchinae</taxon>
        <taxon>Bruchini</taxon>
        <taxon>Acanthoscelides</taxon>
    </lineage>
</organism>